<evidence type="ECO:0000256" key="2">
    <source>
        <dbReference type="RuleBase" id="RU362097"/>
    </source>
</evidence>
<proteinExistence type="inferred from homology"/>
<dbReference type="EMBL" id="AMXF01000042">
    <property type="protein sequence ID" value="ENO97534.1"/>
    <property type="molecule type" value="Genomic_DNA"/>
</dbReference>
<comment type="caution">
    <text evidence="3">The sequence shown here is derived from an EMBL/GenBank/DDBJ whole genome shotgun (WGS) entry which is preliminary data.</text>
</comment>
<keyword evidence="4" id="KW-1185">Reference proteome</keyword>
<dbReference type="GO" id="GO:0005886">
    <property type="term" value="C:plasma membrane"/>
    <property type="evidence" value="ECO:0007669"/>
    <property type="project" value="UniProtKB-SubCell"/>
</dbReference>
<keyword evidence="2" id="KW-0564">Palmitate</keyword>
<keyword evidence="2" id="KW-1134">Transmembrane beta strand</keyword>
<dbReference type="SUPFAM" id="SSF56954">
    <property type="entry name" value="Outer membrane efflux proteins (OEP)"/>
    <property type="match status" value="1"/>
</dbReference>
<accession>N6ZZG6</accession>
<keyword evidence="2" id="KW-0812">Transmembrane</keyword>
<evidence type="ECO:0000256" key="1">
    <source>
        <dbReference type="ARBA" id="ARBA00007613"/>
    </source>
</evidence>
<keyword evidence="2" id="KW-0472">Membrane</keyword>
<dbReference type="Pfam" id="PF02321">
    <property type="entry name" value="OEP"/>
    <property type="match status" value="2"/>
</dbReference>
<dbReference type="InterPro" id="IPR003423">
    <property type="entry name" value="OMP_efflux"/>
</dbReference>
<dbReference type="AlphaFoldDB" id="N6ZZG6"/>
<comment type="similarity">
    <text evidence="1 2">Belongs to the outer membrane factor (OMF) (TC 1.B.17) family.</text>
</comment>
<organism evidence="3 4">
    <name type="scientific">Thauera phenylacetica B4P</name>
    <dbReference type="NCBI Taxonomy" id="1234382"/>
    <lineage>
        <taxon>Bacteria</taxon>
        <taxon>Pseudomonadati</taxon>
        <taxon>Pseudomonadota</taxon>
        <taxon>Betaproteobacteria</taxon>
        <taxon>Rhodocyclales</taxon>
        <taxon>Zoogloeaceae</taxon>
        <taxon>Thauera</taxon>
    </lineage>
</organism>
<comment type="subcellular location">
    <subcellularLocation>
        <location evidence="2">Cell membrane</location>
        <topology evidence="2">Lipid-anchor</topology>
    </subcellularLocation>
</comment>
<dbReference type="Gene3D" id="2.20.200.10">
    <property type="entry name" value="Outer membrane efflux proteins (OEP)"/>
    <property type="match status" value="1"/>
</dbReference>
<dbReference type="PANTHER" id="PTHR30203">
    <property type="entry name" value="OUTER MEMBRANE CATION EFFLUX PROTEIN"/>
    <property type="match status" value="1"/>
</dbReference>
<name>N6ZZG6_9RHOO</name>
<dbReference type="PANTHER" id="PTHR30203:SF32">
    <property type="entry name" value="CATION EFFLUX SYSTEM PROTEIN CUSC"/>
    <property type="match status" value="1"/>
</dbReference>
<dbReference type="Proteomes" id="UP000013047">
    <property type="component" value="Unassembled WGS sequence"/>
</dbReference>
<dbReference type="RefSeq" id="WP_004360214.1">
    <property type="nucleotide sequence ID" value="NZ_AMXF01000042.1"/>
</dbReference>
<evidence type="ECO:0000313" key="4">
    <source>
        <dbReference type="Proteomes" id="UP000013047"/>
    </source>
</evidence>
<dbReference type="InterPro" id="IPR010131">
    <property type="entry name" value="MdtP/NodT-like"/>
</dbReference>
<sequence>MSEYRANIAAGRAGALVTEAALAGAGRSAQQPAGRLAAGGARLPLRGLLVALATTLLGACSMIPVFERPAAPVPASFPQAQPSAAPAVAPPADTIAWRDYFADERLRNVIALALDNNRDLRVAALNIERARAQYGIQRADLFPSIAVNGGQNAQRVPGDLSMSGDSTVSRQYSANLGFASYELDFFGRVRSLEEQALQTYLGTEEARRSAQISLVAEVANAWLRLAADRERLALARGTQQTRQESLDLVRRSFELGAVSALDVHQAETLLQSARADAARFETVVAQDQNALAQLVGAGVPATLLPDGLEQAVATVAELPAGVPSEVLTRRPDIVQAERALLAANASIGAARAAFFPRITLTATAGTASSSLDGLFDGGSGAWSFVPQLRLPIFEAGRLQASLDLAEIQRDINVAQYEKAIQSAFREVADALAERATVTERIDARRKQLAATQNTLKLSDARYRGGVDSYLSLLDAQRSLYAAELELIGVRLIEATNRVELYKALGGGWQ</sequence>
<keyword evidence="2 3" id="KW-0449">Lipoprotein</keyword>
<evidence type="ECO:0000313" key="3">
    <source>
        <dbReference type="EMBL" id="ENO97534.1"/>
    </source>
</evidence>
<gene>
    <name evidence="3" type="ORF">C667_08293</name>
</gene>
<reference evidence="3 4" key="1">
    <citation type="submission" date="2012-09" db="EMBL/GenBank/DDBJ databases">
        <title>Draft Genome Sequences of 6 Strains from Genus Thauera.</title>
        <authorList>
            <person name="Liu B."/>
            <person name="Shapleigh J.P."/>
            <person name="Frostegard A.H."/>
        </authorList>
    </citation>
    <scope>NUCLEOTIDE SEQUENCE [LARGE SCALE GENOMIC DNA]</scope>
    <source>
        <strain evidence="3 4">B4P</strain>
    </source>
</reference>
<dbReference type="GO" id="GO:0015562">
    <property type="term" value="F:efflux transmembrane transporter activity"/>
    <property type="evidence" value="ECO:0007669"/>
    <property type="project" value="InterPro"/>
</dbReference>
<dbReference type="NCBIfam" id="TIGR01845">
    <property type="entry name" value="outer_NodT"/>
    <property type="match status" value="1"/>
</dbReference>
<protein>
    <submittedName>
        <fullName evidence="3">NodT family RND efflux system outer membrane lipoprotein</fullName>
    </submittedName>
</protein>
<dbReference type="Gene3D" id="1.20.1600.10">
    <property type="entry name" value="Outer membrane efflux proteins (OEP)"/>
    <property type="match status" value="1"/>
</dbReference>